<organism evidence="2 3">
    <name type="scientific">Araneus ventricosus</name>
    <name type="common">Orbweaver spider</name>
    <name type="synonym">Epeira ventricosa</name>
    <dbReference type="NCBI Taxonomy" id="182803"/>
    <lineage>
        <taxon>Eukaryota</taxon>
        <taxon>Metazoa</taxon>
        <taxon>Ecdysozoa</taxon>
        <taxon>Arthropoda</taxon>
        <taxon>Chelicerata</taxon>
        <taxon>Arachnida</taxon>
        <taxon>Araneae</taxon>
        <taxon>Araneomorphae</taxon>
        <taxon>Entelegynae</taxon>
        <taxon>Araneoidea</taxon>
        <taxon>Araneidae</taxon>
        <taxon>Araneus</taxon>
    </lineage>
</organism>
<evidence type="ECO:0000313" key="2">
    <source>
        <dbReference type="EMBL" id="GBN47441.1"/>
    </source>
</evidence>
<proteinExistence type="predicted"/>
<dbReference type="EMBL" id="BGPR01131725">
    <property type="protein sequence ID" value="GBN47441.1"/>
    <property type="molecule type" value="Genomic_DNA"/>
</dbReference>
<comment type="caution">
    <text evidence="2">The sequence shown here is derived from an EMBL/GenBank/DDBJ whole genome shotgun (WGS) entry which is preliminary data.</text>
</comment>
<dbReference type="AlphaFoldDB" id="A0A4Y2P825"/>
<sequence length="85" mass="9306">MHLNDSRCDNSSAEAGVLMAITGHNPTTPVAGTHYHRKWVIPSHYRSQQGSETPFSYPAASHPHTHGVPSGTEPMITKLTFRAKL</sequence>
<evidence type="ECO:0000256" key="1">
    <source>
        <dbReference type="SAM" id="MobiDB-lite"/>
    </source>
</evidence>
<dbReference type="Proteomes" id="UP000499080">
    <property type="component" value="Unassembled WGS sequence"/>
</dbReference>
<accession>A0A4Y2P825</accession>
<feature type="region of interest" description="Disordered" evidence="1">
    <location>
        <begin position="46"/>
        <end position="76"/>
    </location>
</feature>
<keyword evidence="3" id="KW-1185">Reference proteome</keyword>
<gene>
    <name evidence="2" type="ORF">AVEN_71746_1</name>
</gene>
<protein>
    <submittedName>
        <fullName evidence="2">Uncharacterized protein</fullName>
    </submittedName>
</protein>
<name>A0A4Y2P825_ARAVE</name>
<reference evidence="2 3" key="1">
    <citation type="journal article" date="2019" name="Sci. Rep.">
        <title>Orb-weaving spider Araneus ventricosus genome elucidates the spidroin gene catalogue.</title>
        <authorList>
            <person name="Kono N."/>
            <person name="Nakamura H."/>
            <person name="Ohtoshi R."/>
            <person name="Moran D.A.P."/>
            <person name="Shinohara A."/>
            <person name="Yoshida Y."/>
            <person name="Fujiwara M."/>
            <person name="Mori M."/>
            <person name="Tomita M."/>
            <person name="Arakawa K."/>
        </authorList>
    </citation>
    <scope>NUCLEOTIDE SEQUENCE [LARGE SCALE GENOMIC DNA]</scope>
</reference>
<evidence type="ECO:0000313" key="3">
    <source>
        <dbReference type="Proteomes" id="UP000499080"/>
    </source>
</evidence>